<dbReference type="Proteomes" id="UP000001996">
    <property type="component" value="Unassembled WGS sequence"/>
</dbReference>
<feature type="compositionally biased region" description="Polar residues" evidence="1">
    <location>
        <begin position="1"/>
        <end position="13"/>
    </location>
</feature>
<dbReference type="VEuPathDB" id="FungiDB:LELG_00879"/>
<dbReference type="EMBL" id="CH981524">
    <property type="protein sequence ID" value="EDK42701.1"/>
    <property type="molecule type" value="Genomic_DNA"/>
</dbReference>
<proteinExistence type="predicted"/>
<reference evidence="2 3" key="1">
    <citation type="journal article" date="2009" name="Nature">
        <title>Evolution of pathogenicity and sexual reproduction in eight Candida genomes.</title>
        <authorList>
            <person name="Butler G."/>
            <person name="Rasmussen M.D."/>
            <person name="Lin M.F."/>
            <person name="Santos M.A."/>
            <person name="Sakthikumar S."/>
            <person name="Munro C.A."/>
            <person name="Rheinbay E."/>
            <person name="Grabherr M."/>
            <person name="Forche A."/>
            <person name="Reedy J.L."/>
            <person name="Agrafioti I."/>
            <person name="Arnaud M.B."/>
            <person name="Bates S."/>
            <person name="Brown A.J."/>
            <person name="Brunke S."/>
            <person name="Costanzo M.C."/>
            <person name="Fitzpatrick D.A."/>
            <person name="de Groot P.W."/>
            <person name="Harris D."/>
            <person name="Hoyer L.L."/>
            <person name="Hube B."/>
            <person name="Klis F.M."/>
            <person name="Kodira C."/>
            <person name="Lennard N."/>
            <person name="Logue M.E."/>
            <person name="Martin R."/>
            <person name="Neiman A.M."/>
            <person name="Nikolaou E."/>
            <person name="Quail M.A."/>
            <person name="Quinn J."/>
            <person name="Santos M.C."/>
            <person name="Schmitzberger F.F."/>
            <person name="Sherlock G."/>
            <person name="Shah P."/>
            <person name="Silverstein K.A."/>
            <person name="Skrzypek M.S."/>
            <person name="Soll D."/>
            <person name="Staggs R."/>
            <person name="Stansfield I."/>
            <person name="Stumpf M.P."/>
            <person name="Sudbery P.E."/>
            <person name="Srikantha T."/>
            <person name="Zeng Q."/>
            <person name="Berman J."/>
            <person name="Berriman M."/>
            <person name="Heitman J."/>
            <person name="Gow N.A."/>
            <person name="Lorenz M.C."/>
            <person name="Birren B.W."/>
            <person name="Kellis M."/>
            <person name="Cuomo C.A."/>
        </authorList>
    </citation>
    <scope>NUCLEOTIDE SEQUENCE [LARGE SCALE GENOMIC DNA]</scope>
    <source>
        <strain evidence="3">ATCC 11503 / BCRC 21390 / CBS 2605 / JCM 1781 / NBRC 1676 / NRRL YB-4239</strain>
    </source>
</reference>
<dbReference type="GeneID" id="5234816"/>
<dbReference type="OrthoDB" id="4081922at2759"/>
<feature type="region of interest" description="Disordered" evidence="1">
    <location>
        <begin position="1"/>
        <end position="38"/>
    </location>
</feature>
<keyword evidence="3" id="KW-1185">Reference proteome</keyword>
<dbReference type="InParanoid" id="A5DU43"/>
<feature type="compositionally biased region" description="Acidic residues" evidence="1">
    <location>
        <begin position="390"/>
        <end position="404"/>
    </location>
</feature>
<dbReference type="KEGG" id="lel:PVL30_000846"/>
<evidence type="ECO:0000313" key="2">
    <source>
        <dbReference type="EMBL" id="EDK42701.1"/>
    </source>
</evidence>
<evidence type="ECO:0000256" key="1">
    <source>
        <dbReference type="SAM" id="MobiDB-lite"/>
    </source>
</evidence>
<accession>A5DU43</accession>
<gene>
    <name evidence="2" type="ORF">LELG_00879</name>
</gene>
<feature type="compositionally biased region" description="Acidic residues" evidence="1">
    <location>
        <begin position="232"/>
        <end position="246"/>
    </location>
</feature>
<feature type="region of interest" description="Disordered" evidence="1">
    <location>
        <begin position="377"/>
        <end position="406"/>
    </location>
</feature>
<sequence>MTTLHLTNQSAESRSAKGCKSKQPPANEPTPIEEKESKELLLPQLLLLHYHNQNQKQHESEAQEEQKLFLKELPQQIAANSTRLDKLFDPASGGGLAELQLVGSKKFQEEENYSPFPKETHPGRLGLELALNEQPRPLTSQSIQCHVLKKKTPSFRKTKPNPTSMQNSSSSYAVNSLIFPQSLLNDEEMNFLRNKITQMIQGNQVDGMAAAAAAAVAVTGVGLEEREVHDELYDDDDEEEEEDEKEGDGHDNGSSSNELSCCYNKEKEEILEIDFSQDDYDVSEVDGPEEYAYKLPPSAPVHKDILLDTSSALQRLSSHANDGYRDKFPKHTDSELNSKLKLKLKQKQKLKLKLQLKPDQTFKNFASNSRYEKKLVFHEDDNNENNVFQDDVDDDDDDDDDEYDGPSCEFTFEYDSNGQLIPIANNIEEKLRQMEISAKRARRSALNGQERNLARNQINYKSNRNIIKTDSRQRRDRPKNANNMLTLKSNDKVEDRTPFNALADLQSLRTLSMENNLNLQKYRLRNEPFTIPRNFFGLIPSDTCCLLCQYEAVYGSKPVQLLKMASAGGKRK</sequence>
<dbReference type="HOGENOM" id="CLU_476549_0_0_1"/>
<evidence type="ECO:0008006" key="4">
    <source>
        <dbReference type="Google" id="ProtNLM"/>
    </source>
</evidence>
<dbReference type="AlphaFoldDB" id="A5DU43"/>
<organism evidence="2 3">
    <name type="scientific">Lodderomyces elongisporus (strain ATCC 11503 / CBS 2605 / JCM 1781 / NBRC 1676 / NRRL YB-4239)</name>
    <name type="common">Yeast</name>
    <name type="synonym">Saccharomyces elongisporus</name>
    <dbReference type="NCBI Taxonomy" id="379508"/>
    <lineage>
        <taxon>Eukaryota</taxon>
        <taxon>Fungi</taxon>
        <taxon>Dikarya</taxon>
        <taxon>Ascomycota</taxon>
        <taxon>Saccharomycotina</taxon>
        <taxon>Pichiomycetes</taxon>
        <taxon>Debaryomycetaceae</taxon>
        <taxon>Candida/Lodderomyces clade</taxon>
        <taxon>Lodderomyces</taxon>
    </lineage>
</organism>
<evidence type="ECO:0000313" key="3">
    <source>
        <dbReference type="Proteomes" id="UP000001996"/>
    </source>
</evidence>
<name>A5DU43_LODEL</name>
<protein>
    <recommendedName>
        <fullName evidence="4">Protein IBD2</fullName>
    </recommendedName>
</protein>
<feature type="region of interest" description="Disordered" evidence="1">
    <location>
        <begin position="225"/>
        <end position="259"/>
    </location>
</feature>